<dbReference type="PANTHER" id="PTHR36057:SF1">
    <property type="entry name" value="LIPOPROTEIN LIPID ATTACHMENT SITE-LIKE PROTEIN, PUTATIVE (DUF1223)-RELATED"/>
    <property type="match status" value="1"/>
</dbReference>
<dbReference type="Pfam" id="PF06764">
    <property type="entry name" value="DUF1223"/>
    <property type="match status" value="1"/>
</dbReference>
<dbReference type="InterPro" id="IPR036249">
    <property type="entry name" value="Thioredoxin-like_sf"/>
</dbReference>
<dbReference type="SUPFAM" id="SSF52833">
    <property type="entry name" value="Thioredoxin-like"/>
    <property type="match status" value="1"/>
</dbReference>
<evidence type="ECO:0000256" key="2">
    <source>
        <dbReference type="SAM" id="SignalP"/>
    </source>
</evidence>
<dbReference type="Proteomes" id="UP001438953">
    <property type="component" value="Unassembled WGS sequence"/>
</dbReference>
<protein>
    <submittedName>
        <fullName evidence="3">DUF1223 domain-containing protein</fullName>
    </submittedName>
</protein>
<sequence>MTTAQVDHPAKRQQFRALPLRFALLFSLGAFAGAVSLSDPVWAQEGTPTDMMGGAQTPSVPPSLQDGLQQNDQAATGSATGSEDVASSRDIATLDTPDMRTPIVVELFTSQGCAACPPADKLLQGLAARDDVIALALHVDYWDYLGWKDPFGQPAFTSRQKGYARAVKERMIYTPQMIVNGQQRLLGADRMAIKSALDAATSKPSPVEISVAQDGANYRISLAAKTALGQDAMVQVVRYIPDASVDILRGENAGLTVNYANIVTQWHIVADWDGETPMSFDTQVEGDNPAVVIVQTSQPGRTVPLPGAIVGSARIK</sequence>
<accession>A0ABV1SCK6</accession>
<proteinExistence type="predicted"/>
<reference evidence="3 4" key="1">
    <citation type="submission" date="2024-06" db="EMBL/GenBank/DDBJ databases">
        <title>Thioclava kandeliae sp. nov. from a rhizosphere soil sample of Kandelia candel in a mangrove.</title>
        <authorList>
            <person name="Mu T."/>
        </authorList>
    </citation>
    <scope>NUCLEOTIDE SEQUENCE [LARGE SCALE GENOMIC DNA]</scope>
    <source>
        <strain evidence="3 4">CPCC 100088</strain>
    </source>
</reference>
<keyword evidence="2" id="KW-0732">Signal</keyword>
<feature type="chain" id="PRO_5046082301" evidence="2">
    <location>
        <begin position="33"/>
        <end position="316"/>
    </location>
</feature>
<dbReference type="EMBL" id="JAYWLC010000001">
    <property type="protein sequence ID" value="MER5170346.1"/>
    <property type="molecule type" value="Genomic_DNA"/>
</dbReference>
<evidence type="ECO:0000313" key="4">
    <source>
        <dbReference type="Proteomes" id="UP001438953"/>
    </source>
</evidence>
<name>A0ABV1SCK6_9RHOB</name>
<comment type="caution">
    <text evidence="3">The sequence shown here is derived from an EMBL/GenBank/DDBJ whole genome shotgun (WGS) entry which is preliminary data.</text>
</comment>
<evidence type="ECO:0000256" key="1">
    <source>
        <dbReference type="SAM" id="MobiDB-lite"/>
    </source>
</evidence>
<feature type="signal peptide" evidence="2">
    <location>
        <begin position="1"/>
        <end position="32"/>
    </location>
</feature>
<keyword evidence="4" id="KW-1185">Reference proteome</keyword>
<feature type="region of interest" description="Disordered" evidence="1">
    <location>
        <begin position="46"/>
        <end position="93"/>
    </location>
</feature>
<dbReference type="InterPro" id="IPR010634">
    <property type="entry name" value="DUF1223"/>
</dbReference>
<evidence type="ECO:0000313" key="3">
    <source>
        <dbReference type="EMBL" id="MER5170346.1"/>
    </source>
</evidence>
<dbReference type="PANTHER" id="PTHR36057">
    <property type="match status" value="1"/>
</dbReference>
<feature type="compositionally biased region" description="Polar residues" evidence="1">
    <location>
        <begin position="66"/>
        <end position="81"/>
    </location>
</feature>
<dbReference type="RefSeq" id="WP_350934211.1">
    <property type="nucleotide sequence ID" value="NZ_JAYWLC010000001.1"/>
</dbReference>
<organism evidence="3 4">
    <name type="scientific">Thioclava kandeliae</name>
    <dbReference type="NCBI Taxonomy" id="3070818"/>
    <lineage>
        <taxon>Bacteria</taxon>
        <taxon>Pseudomonadati</taxon>
        <taxon>Pseudomonadota</taxon>
        <taxon>Alphaproteobacteria</taxon>
        <taxon>Rhodobacterales</taxon>
        <taxon>Paracoccaceae</taxon>
        <taxon>Thioclava</taxon>
    </lineage>
</organism>
<gene>
    <name evidence="3" type="ORF">VSX56_01040</name>
</gene>